<dbReference type="AlphaFoldDB" id="A0A7M2SHA7"/>
<dbReference type="EMBL" id="CP063373">
    <property type="protein sequence ID" value="QOV35710.1"/>
    <property type="molecule type" value="Genomic_DNA"/>
</dbReference>
<dbReference type="SUPFAM" id="SSF54909">
    <property type="entry name" value="Dimeric alpha+beta barrel"/>
    <property type="match status" value="2"/>
</dbReference>
<evidence type="ECO:0000313" key="1">
    <source>
        <dbReference type="EMBL" id="QOV35710.1"/>
    </source>
</evidence>
<sequence length="211" mass="23902">MPERDLNSPVTVINRFEVKDDVKEFEREFRAHSEFLRGRADFDFLVTVGLVDDPRVYVHLGHWRSLRGFQDTVRDDTFTAQVRRLGAKVHTAADQAVSVQRTLHEAAAVGSAGVVLFGARVHGECAELEKRFAVLNDRCHAAGGFGGSDLLRSIVRPRSYTGVLWWRDAEHCARTRAGESWRQALQALREIADVTVEHSRHVAYERAHERS</sequence>
<keyword evidence="2" id="KW-1185">Reference proteome</keyword>
<reference evidence="1 2" key="1">
    <citation type="submission" date="2020-10" db="EMBL/GenBank/DDBJ databases">
        <title>Streptomyces ferrugineus complate genome analysis.</title>
        <authorList>
            <person name="Anwar N."/>
        </authorList>
    </citation>
    <scope>NUCLEOTIDE SEQUENCE [LARGE SCALE GENOMIC DNA]</scope>
    <source>
        <strain evidence="1 2">CCTCC AA2014009</strain>
    </source>
</reference>
<gene>
    <name evidence="1" type="ORF">IM697_37615</name>
</gene>
<proteinExistence type="predicted"/>
<accession>A0A7M2SHA7</accession>
<name>A0A7M2SHA7_9ACTN</name>
<dbReference type="Gene3D" id="3.30.70.100">
    <property type="match status" value="2"/>
</dbReference>
<organism evidence="1 2">
    <name type="scientific">Streptomyces ferrugineus</name>
    <dbReference type="NCBI Taxonomy" id="1413221"/>
    <lineage>
        <taxon>Bacteria</taxon>
        <taxon>Bacillati</taxon>
        <taxon>Actinomycetota</taxon>
        <taxon>Actinomycetes</taxon>
        <taxon>Kitasatosporales</taxon>
        <taxon>Streptomycetaceae</taxon>
        <taxon>Streptomyces</taxon>
    </lineage>
</organism>
<evidence type="ECO:0008006" key="3">
    <source>
        <dbReference type="Google" id="ProtNLM"/>
    </source>
</evidence>
<dbReference type="InterPro" id="IPR011008">
    <property type="entry name" value="Dimeric_a/b-barrel"/>
</dbReference>
<protein>
    <recommendedName>
        <fullName evidence="3">ABM domain-containing protein</fullName>
    </recommendedName>
</protein>
<dbReference type="RefSeq" id="WP_194040938.1">
    <property type="nucleotide sequence ID" value="NZ_CP063373.1"/>
</dbReference>
<evidence type="ECO:0000313" key="2">
    <source>
        <dbReference type="Proteomes" id="UP000594205"/>
    </source>
</evidence>
<dbReference type="Proteomes" id="UP000594205">
    <property type="component" value="Chromosome"/>
</dbReference>
<dbReference type="KEGG" id="sfeu:IM697_37615"/>